<dbReference type="KEGG" id="eaj:Q3M24_07940"/>
<reference evidence="2" key="1">
    <citation type="journal article" date="2024" name="Syst. Appl. Microbiol.">
        <title>First single-strain enrichments of Electrothrix cable bacteria, description of E. aestuarii sp. nov. and E. rattekaaiensis sp. nov., and proposal of a cable bacteria taxonomy following the rules of the SeqCode.</title>
        <authorList>
            <person name="Plum-Jensen L.E."/>
            <person name="Schramm A."/>
            <person name="Marshall I.P.G."/>
        </authorList>
    </citation>
    <scope>NUCLEOTIDE SEQUENCE</scope>
    <source>
        <strain evidence="2">Rat1</strain>
    </source>
</reference>
<accession>A0AAU8M0I9</accession>
<gene>
    <name evidence="2" type="ORF">Q3M24_07940</name>
</gene>
<evidence type="ECO:0008006" key="3">
    <source>
        <dbReference type="Google" id="ProtNLM"/>
    </source>
</evidence>
<evidence type="ECO:0000313" key="2">
    <source>
        <dbReference type="EMBL" id="XCN74658.1"/>
    </source>
</evidence>
<dbReference type="PROSITE" id="PS51257">
    <property type="entry name" value="PROKAR_LIPOPROTEIN"/>
    <property type="match status" value="1"/>
</dbReference>
<keyword evidence="1" id="KW-0175">Coiled coil</keyword>
<dbReference type="AlphaFoldDB" id="A0AAU8M0I9"/>
<sequence>MKLPVGMASGTRGTYCKNIIFFVAAFSLSACANMSRQHRMYAEPMAISGGIGAGIGAAACKDNRAACAAGGGLLGLGVGAIIGNQHVNHIDQMDQSHLVRKQTINSLQQQIAVMVNYNRRLKRDIEQYERDIRRNIDRRGVAGEELRKAQNAYNGLLSVLARERQAAQRTPNPNQRRIYQNQIGQLEGQIQELDHSIRRLKNITGYGRVGGY</sequence>
<organism evidence="2">
    <name type="scientific">Candidatus Electrothrix aestuarii</name>
    <dbReference type="NCBI Taxonomy" id="3062594"/>
    <lineage>
        <taxon>Bacteria</taxon>
        <taxon>Pseudomonadati</taxon>
        <taxon>Thermodesulfobacteriota</taxon>
        <taxon>Desulfobulbia</taxon>
        <taxon>Desulfobulbales</taxon>
        <taxon>Desulfobulbaceae</taxon>
        <taxon>Candidatus Electrothrix</taxon>
    </lineage>
</organism>
<name>A0AAU8M0I9_9BACT</name>
<feature type="coiled-coil region" evidence="1">
    <location>
        <begin position="176"/>
        <end position="203"/>
    </location>
</feature>
<reference evidence="2" key="2">
    <citation type="submission" date="2024-06" db="EMBL/GenBank/DDBJ databases">
        <authorList>
            <person name="Plum-Jensen L.E."/>
            <person name="Schramm A."/>
            <person name="Marshall I.P.G."/>
        </authorList>
    </citation>
    <scope>NUCLEOTIDE SEQUENCE</scope>
    <source>
        <strain evidence="2">Rat1</strain>
    </source>
</reference>
<dbReference type="EMBL" id="CP159373">
    <property type="protein sequence ID" value="XCN74658.1"/>
    <property type="molecule type" value="Genomic_DNA"/>
</dbReference>
<feature type="coiled-coil region" evidence="1">
    <location>
        <begin position="111"/>
        <end position="138"/>
    </location>
</feature>
<protein>
    <recommendedName>
        <fullName evidence="3">Glycine zipper domain-containing protein</fullName>
    </recommendedName>
</protein>
<evidence type="ECO:0000256" key="1">
    <source>
        <dbReference type="SAM" id="Coils"/>
    </source>
</evidence>
<proteinExistence type="predicted"/>